<organism evidence="8 9">
    <name type="scientific">Cutaneotrichosporon cavernicola</name>
    <dbReference type="NCBI Taxonomy" id="279322"/>
    <lineage>
        <taxon>Eukaryota</taxon>
        <taxon>Fungi</taxon>
        <taxon>Dikarya</taxon>
        <taxon>Basidiomycota</taxon>
        <taxon>Agaricomycotina</taxon>
        <taxon>Tremellomycetes</taxon>
        <taxon>Trichosporonales</taxon>
        <taxon>Trichosporonaceae</taxon>
        <taxon>Cutaneotrichosporon</taxon>
    </lineage>
</organism>
<comment type="similarity">
    <text evidence="2">Belongs to the amino acid/polyamine transporter 2 family.</text>
</comment>
<dbReference type="RefSeq" id="XP_060453142.1">
    <property type="nucleotide sequence ID" value="XM_060602055.1"/>
</dbReference>
<evidence type="ECO:0000313" key="9">
    <source>
        <dbReference type="Proteomes" id="UP001233271"/>
    </source>
</evidence>
<evidence type="ECO:0000256" key="5">
    <source>
        <dbReference type="ARBA" id="ARBA00023136"/>
    </source>
</evidence>
<dbReference type="InterPro" id="IPR013057">
    <property type="entry name" value="AA_transpt_TM"/>
</dbReference>
<comment type="subcellular location">
    <subcellularLocation>
        <location evidence="1">Membrane</location>
        <topology evidence="1">Multi-pass membrane protein</topology>
    </subcellularLocation>
</comment>
<feature type="transmembrane region" description="Helical" evidence="6">
    <location>
        <begin position="435"/>
        <end position="465"/>
    </location>
</feature>
<protein>
    <recommendedName>
        <fullName evidence="7">Amino acid transporter transmembrane domain-containing protein</fullName>
    </recommendedName>
</protein>
<dbReference type="GO" id="GO:0016020">
    <property type="term" value="C:membrane"/>
    <property type="evidence" value="ECO:0007669"/>
    <property type="project" value="UniProtKB-SubCell"/>
</dbReference>
<keyword evidence="3 6" id="KW-0812">Transmembrane</keyword>
<feature type="transmembrane region" description="Helical" evidence="6">
    <location>
        <begin position="278"/>
        <end position="299"/>
    </location>
</feature>
<feature type="transmembrane region" description="Helical" evidence="6">
    <location>
        <begin position="250"/>
        <end position="272"/>
    </location>
</feature>
<evidence type="ECO:0000256" key="3">
    <source>
        <dbReference type="ARBA" id="ARBA00022692"/>
    </source>
</evidence>
<dbReference type="GO" id="GO:0015179">
    <property type="term" value="F:L-amino acid transmembrane transporter activity"/>
    <property type="evidence" value="ECO:0007669"/>
    <property type="project" value="TreeGrafter"/>
</dbReference>
<feature type="transmembrane region" description="Helical" evidence="6">
    <location>
        <begin position="485"/>
        <end position="505"/>
    </location>
</feature>
<dbReference type="PANTHER" id="PTHR22950:SF461">
    <property type="entry name" value="AMINO ACID TRANSPORTER TRANSMEMBRANE DOMAIN-CONTAINING PROTEIN"/>
    <property type="match status" value="1"/>
</dbReference>
<keyword evidence="5 6" id="KW-0472">Membrane</keyword>
<evidence type="ECO:0000256" key="1">
    <source>
        <dbReference type="ARBA" id="ARBA00004141"/>
    </source>
</evidence>
<gene>
    <name evidence="8" type="ORF">CcaverHIS019_0105940</name>
</gene>
<dbReference type="GeneID" id="85491747"/>
<feature type="transmembrane region" description="Helical" evidence="6">
    <location>
        <begin position="361"/>
        <end position="382"/>
    </location>
</feature>
<feature type="domain" description="Amino acid transporter transmembrane" evidence="7">
    <location>
        <begin position="172"/>
        <end position="531"/>
    </location>
</feature>
<proteinExistence type="inferred from homology"/>
<dbReference type="KEGG" id="ccac:CcaHIS019_0105940"/>
<evidence type="ECO:0000256" key="2">
    <source>
        <dbReference type="ARBA" id="ARBA00008066"/>
    </source>
</evidence>
<evidence type="ECO:0000313" key="8">
    <source>
        <dbReference type="EMBL" id="BEI87876.1"/>
    </source>
</evidence>
<feature type="transmembrane region" description="Helical" evidence="6">
    <location>
        <begin position="394"/>
        <end position="415"/>
    </location>
</feature>
<keyword evidence="4 6" id="KW-1133">Transmembrane helix</keyword>
<dbReference type="Pfam" id="PF01490">
    <property type="entry name" value="Aa_trans"/>
    <property type="match status" value="1"/>
</dbReference>
<name>A0AA48KYS6_9TREE</name>
<feature type="transmembrane region" description="Helical" evidence="6">
    <location>
        <begin position="576"/>
        <end position="601"/>
    </location>
</feature>
<evidence type="ECO:0000256" key="4">
    <source>
        <dbReference type="ARBA" id="ARBA00022989"/>
    </source>
</evidence>
<keyword evidence="9" id="KW-1185">Reference proteome</keyword>
<feature type="transmembrane region" description="Helical" evidence="6">
    <location>
        <begin position="169"/>
        <end position="189"/>
    </location>
</feature>
<dbReference type="Proteomes" id="UP001233271">
    <property type="component" value="Chromosome 1"/>
</dbReference>
<accession>A0AA48KYS6</accession>
<dbReference type="AlphaFoldDB" id="A0AA48KYS6"/>
<sequence>MRNGAGTHNADLDATAAELMRYREQYRDGAIDSSINAQPVEVYLYYARHERTRENADTRPAPDAPWVALGKRLRGKSDDIIPVPRMHPVASMVARTADTAAPINGGWRAIRENGVAVELMSMKGHSKNTSSANTDETLTEATQCKKVADIPDPLLTVQERETTYRLLRVASWQVIFYLITTDMLGWFTASKTFTLIGYGPGVLVYTGFFLFAFAGGQMLWRVYMNVDSEEFPVRSYADLGERTYGPPAKFLLNVLQSLQLIFNVGMFIVLQGQALAQIINFKFCYVVLNVFFALVGMLITQIRTIRNIAWFSNINVFINLSIMLVTAVGVGLYDPVPGQSGHRDLSEPIKLFGWVPPGTDWNTQVAACLLAVFSYGGAMIFVEFIAEMRRPADFWKAALCAQFLCYATYMFFGLFGYSMQGQYAAILPTVNIANIAFQAVTNIIGMLCVFATMSLYAHIGCKLIYRVILRGYFRAPSLTSRKGAIYWAITVLGYYCVAWTLGSAIPNITDINVIIGAVCALQFTFTFPPLLLLGHWMQVDAAAGDIPWTPGMEPYSNRVDSWADWSRWKRGMVRWWFFKLLLLIQFLGSLTLAGLGIYSGVRTAKQSYSMGITRAFSCRAPGQPLH</sequence>
<dbReference type="PANTHER" id="PTHR22950">
    <property type="entry name" value="AMINO ACID TRANSPORTER"/>
    <property type="match status" value="1"/>
</dbReference>
<feature type="transmembrane region" description="Helical" evidence="6">
    <location>
        <begin position="195"/>
        <end position="214"/>
    </location>
</feature>
<dbReference type="EMBL" id="AP028212">
    <property type="protein sequence ID" value="BEI87876.1"/>
    <property type="molecule type" value="Genomic_DNA"/>
</dbReference>
<reference evidence="8" key="1">
    <citation type="journal article" date="2023" name="BMC Genomics">
        <title>Chromosome-level genome assemblies of Cutaneotrichosporon spp. (Trichosporonales, Basidiomycota) reveal imbalanced evolution between nucleotide sequences and chromosome synteny.</title>
        <authorList>
            <person name="Kobayashi Y."/>
            <person name="Kayamori A."/>
            <person name="Aoki K."/>
            <person name="Shiwa Y."/>
            <person name="Matsutani M."/>
            <person name="Fujita N."/>
            <person name="Sugita T."/>
            <person name="Iwasaki W."/>
            <person name="Tanaka N."/>
            <person name="Takashima M."/>
        </authorList>
    </citation>
    <scope>NUCLEOTIDE SEQUENCE</scope>
    <source>
        <strain evidence="8">HIS019</strain>
    </source>
</reference>
<evidence type="ECO:0000256" key="6">
    <source>
        <dbReference type="SAM" id="Phobius"/>
    </source>
</evidence>
<feature type="transmembrane region" description="Helical" evidence="6">
    <location>
        <begin position="511"/>
        <end position="533"/>
    </location>
</feature>
<feature type="transmembrane region" description="Helical" evidence="6">
    <location>
        <begin position="311"/>
        <end position="333"/>
    </location>
</feature>
<evidence type="ECO:0000259" key="7">
    <source>
        <dbReference type="Pfam" id="PF01490"/>
    </source>
</evidence>